<feature type="domain" description="SH3" evidence="4">
    <location>
        <begin position="1"/>
        <end position="53"/>
    </location>
</feature>
<evidence type="ECO:0000313" key="5">
    <source>
        <dbReference type="Ensembl" id="ENSANIP00000004976.1"/>
    </source>
</evidence>
<evidence type="ECO:0000256" key="1">
    <source>
        <dbReference type="ARBA" id="ARBA00022443"/>
    </source>
</evidence>
<dbReference type="InterPro" id="IPR036028">
    <property type="entry name" value="SH3-like_dom_sf"/>
</dbReference>
<reference evidence="5" key="2">
    <citation type="submission" date="2025-09" db="UniProtKB">
        <authorList>
            <consortium name="Ensembl"/>
        </authorList>
    </citation>
    <scope>IDENTIFICATION</scope>
</reference>
<dbReference type="GO" id="GO:0030156">
    <property type="term" value="F:benzodiazepine receptor binding"/>
    <property type="evidence" value="ECO:0007669"/>
    <property type="project" value="TreeGrafter"/>
</dbReference>
<sequence>MSPNPDAAEEELPFKEGQILKVCGDKDADGFYRGECAGREGYIPCNMVSEVQVENNEIKKQLLKQGFLPADTPMESIGLDKQEKYKSHPGQKHKDFEAELLTPRSMVAVFDYNPKESSPNADVEAELTFSAGDIITVFGSMDDDGFYYGELNQQRGLVPSNFLEAVTSDGGMVKELHSKDKEAFLLSAESQLNPDGSVDQSDSSPTPPTLPPSCLVMGEQCPEQASLAVLKCSDVPGQSKKKRGFFFKGKKLFKKLGSSKKN</sequence>
<dbReference type="CDD" id="cd12013">
    <property type="entry name" value="SH3_RIM-BP_3"/>
    <property type="match status" value="1"/>
</dbReference>
<reference evidence="5" key="1">
    <citation type="submission" date="2025-08" db="UniProtKB">
        <authorList>
            <consortium name="Ensembl"/>
        </authorList>
    </citation>
    <scope>IDENTIFICATION</scope>
</reference>
<dbReference type="Pfam" id="PF07653">
    <property type="entry name" value="SH3_2"/>
    <property type="match status" value="2"/>
</dbReference>
<evidence type="ECO:0000259" key="4">
    <source>
        <dbReference type="PROSITE" id="PS50002"/>
    </source>
</evidence>
<organism evidence="5 6">
    <name type="scientific">Accipiter nisus</name>
    <name type="common">Eurasian sparrowhawk</name>
    <dbReference type="NCBI Taxonomy" id="211598"/>
    <lineage>
        <taxon>Eukaryota</taxon>
        <taxon>Metazoa</taxon>
        <taxon>Chordata</taxon>
        <taxon>Craniata</taxon>
        <taxon>Vertebrata</taxon>
        <taxon>Euteleostomi</taxon>
        <taxon>Archelosauria</taxon>
        <taxon>Archosauria</taxon>
        <taxon>Dinosauria</taxon>
        <taxon>Saurischia</taxon>
        <taxon>Theropoda</taxon>
        <taxon>Coelurosauria</taxon>
        <taxon>Aves</taxon>
        <taxon>Neognathae</taxon>
        <taxon>Neoaves</taxon>
        <taxon>Telluraves</taxon>
        <taxon>Accipitrimorphae</taxon>
        <taxon>Accipitriformes</taxon>
        <taxon>Accipitridae</taxon>
        <taxon>Accipitrinae</taxon>
        <taxon>Accipiter</taxon>
    </lineage>
</organism>
<dbReference type="InterPro" id="IPR001452">
    <property type="entry name" value="SH3_domain"/>
</dbReference>
<dbReference type="PRINTS" id="PR00452">
    <property type="entry name" value="SH3DOMAIN"/>
</dbReference>
<dbReference type="SUPFAM" id="SSF50044">
    <property type="entry name" value="SH3-domain"/>
    <property type="match status" value="2"/>
</dbReference>
<keyword evidence="6" id="KW-1185">Reference proteome</keyword>
<feature type="region of interest" description="Disordered" evidence="3">
    <location>
        <begin position="192"/>
        <end position="216"/>
    </location>
</feature>
<name>A0A8B9MB70_9AVES</name>
<dbReference type="InterPro" id="IPR035755">
    <property type="entry name" value="RIM-BP_SH3_3"/>
</dbReference>
<dbReference type="PANTHER" id="PTHR14234:SF20">
    <property type="entry name" value="PERIPHERAL-TYPE BENZODIAZEPINE RECEPTOR-ASSOCIATED PROTEIN 1"/>
    <property type="match status" value="1"/>
</dbReference>
<dbReference type="Gene3D" id="2.30.30.40">
    <property type="entry name" value="SH3 Domains"/>
    <property type="match status" value="2"/>
</dbReference>
<proteinExistence type="predicted"/>
<protein>
    <submittedName>
        <fullName evidence="5">Eosinophil peroxidase</fullName>
    </submittedName>
</protein>
<dbReference type="FunFam" id="2.30.30.40:FF:000016">
    <property type="entry name" value="RIMS-binding protein 2 isoform X2"/>
    <property type="match status" value="1"/>
</dbReference>
<evidence type="ECO:0000256" key="3">
    <source>
        <dbReference type="SAM" id="MobiDB-lite"/>
    </source>
</evidence>
<feature type="domain" description="SH3" evidence="4">
    <location>
        <begin position="101"/>
        <end position="168"/>
    </location>
</feature>
<accession>A0A8B9MB70</accession>
<evidence type="ECO:0000313" key="6">
    <source>
        <dbReference type="Proteomes" id="UP000694541"/>
    </source>
</evidence>
<evidence type="ECO:0000256" key="2">
    <source>
        <dbReference type="PROSITE-ProRule" id="PRU00192"/>
    </source>
</evidence>
<dbReference type="FunFam" id="2.30.30.40:FF:000023">
    <property type="entry name" value="RIMS-binding protein 2 isoform F"/>
    <property type="match status" value="1"/>
</dbReference>
<keyword evidence="1 2" id="KW-0728">SH3 domain</keyword>
<dbReference type="SMART" id="SM00326">
    <property type="entry name" value="SH3"/>
    <property type="match status" value="2"/>
</dbReference>
<dbReference type="InterPro" id="IPR040325">
    <property type="entry name" value="RIMBP1/2/3"/>
</dbReference>
<dbReference type="AlphaFoldDB" id="A0A8B9MB70"/>
<dbReference type="PANTHER" id="PTHR14234">
    <property type="entry name" value="RIM BINDING PROTEIN-RELATED"/>
    <property type="match status" value="1"/>
</dbReference>
<dbReference type="PROSITE" id="PS50002">
    <property type="entry name" value="SH3"/>
    <property type="match status" value="2"/>
</dbReference>
<dbReference type="Ensembl" id="ENSANIT00000005142.1">
    <property type="protein sequence ID" value="ENSANIP00000004976.1"/>
    <property type="gene ID" value="ENSANIG00000003381.1"/>
</dbReference>
<dbReference type="Proteomes" id="UP000694541">
    <property type="component" value="Unplaced"/>
</dbReference>